<evidence type="ECO:0000256" key="1">
    <source>
        <dbReference type="SAM" id="Phobius"/>
    </source>
</evidence>
<keyword evidence="3" id="KW-1185">Reference proteome</keyword>
<dbReference type="EMBL" id="QKKF02016927">
    <property type="protein sequence ID" value="RZF41242.1"/>
    <property type="molecule type" value="Genomic_DNA"/>
</dbReference>
<accession>A0A482X6D9</accession>
<dbReference type="InParanoid" id="A0A482X6D9"/>
<reference evidence="2 3" key="1">
    <citation type="journal article" date="2017" name="Gigascience">
        <title>Genome sequence of the small brown planthopper, Laodelphax striatellus.</title>
        <authorList>
            <person name="Zhu J."/>
            <person name="Jiang F."/>
            <person name="Wang X."/>
            <person name="Yang P."/>
            <person name="Bao Y."/>
            <person name="Zhao W."/>
            <person name="Wang W."/>
            <person name="Lu H."/>
            <person name="Wang Q."/>
            <person name="Cui N."/>
            <person name="Li J."/>
            <person name="Chen X."/>
            <person name="Luo L."/>
            <person name="Yu J."/>
            <person name="Kang L."/>
            <person name="Cui F."/>
        </authorList>
    </citation>
    <scope>NUCLEOTIDE SEQUENCE [LARGE SCALE GENOMIC DNA]</scope>
    <source>
        <strain evidence="2">Lst14</strain>
    </source>
</reference>
<evidence type="ECO:0000313" key="3">
    <source>
        <dbReference type="Proteomes" id="UP000291343"/>
    </source>
</evidence>
<dbReference type="AlphaFoldDB" id="A0A482X6D9"/>
<name>A0A482X6D9_LAOST</name>
<comment type="caution">
    <text evidence="2">The sequence shown here is derived from an EMBL/GenBank/DDBJ whole genome shotgun (WGS) entry which is preliminary data.</text>
</comment>
<dbReference type="Proteomes" id="UP000291343">
    <property type="component" value="Unassembled WGS sequence"/>
</dbReference>
<evidence type="ECO:0000313" key="2">
    <source>
        <dbReference type="EMBL" id="RZF41242.1"/>
    </source>
</evidence>
<protein>
    <submittedName>
        <fullName evidence="2">Uncharacterized protein</fullName>
    </submittedName>
</protein>
<gene>
    <name evidence="2" type="ORF">LSTR_LSTR010470</name>
</gene>
<proteinExistence type="predicted"/>
<keyword evidence="1" id="KW-0812">Transmembrane</keyword>
<keyword evidence="1" id="KW-0472">Membrane</keyword>
<feature type="transmembrane region" description="Helical" evidence="1">
    <location>
        <begin position="6"/>
        <end position="24"/>
    </location>
</feature>
<organism evidence="2 3">
    <name type="scientific">Laodelphax striatellus</name>
    <name type="common">Small brown planthopper</name>
    <name type="synonym">Delphax striatella</name>
    <dbReference type="NCBI Taxonomy" id="195883"/>
    <lineage>
        <taxon>Eukaryota</taxon>
        <taxon>Metazoa</taxon>
        <taxon>Ecdysozoa</taxon>
        <taxon>Arthropoda</taxon>
        <taxon>Hexapoda</taxon>
        <taxon>Insecta</taxon>
        <taxon>Pterygota</taxon>
        <taxon>Neoptera</taxon>
        <taxon>Paraneoptera</taxon>
        <taxon>Hemiptera</taxon>
        <taxon>Auchenorrhyncha</taxon>
        <taxon>Fulgoroidea</taxon>
        <taxon>Delphacidae</taxon>
        <taxon>Criomorphinae</taxon>
        <taxon>Laodelphax</taxon>
    </lineage>
</organism>
<sequence>MQISRIIMSIMMIVALVMMMMTVGGKAVESAEMRIDIPSEPGSDDDDIESIEAARNEETTQIISDYLFDYDGEDGYKDKQEK</sequence>
<keyword evidence="1" id="KW-1133">Transmembrane helix</keyword>